<dbReference type="Pfam" id="PF00227">
    <property type="entry name" value="Proteasome"/>
    <property type="match status" value="1"/>
</dbReference>
<dbReference type="InterPro" id="IPR001353">
    <property type="entry name" value="Proteasome_sua/b"/>
</dbReference>
<dbReference type="GO" id="GO:0019774">
    <property type="term" value="C:proteasome core complex, beta-subunit complex"/>
    <property type="evidence" value="ECO:0007669"/>
    <property type="project" value="UniProtKB-UniRule"/>
</dbReference>
<dbReference type="PROSITE" id="PS51476">
    <property type="entry name" value="PROTEASOME_BETA_2"/>
    <property type="match status" value="1"/>
</dbReference>
<dbReference type="PIRSF" id="PIRSF001213">
    <property type="entry name" value="Psome_endopept_beta"/>
    <property type="match status" value="1"/>
</dbReference>
<dbReference type="InterPro" id="IPR023333">
    <property type="entry name" value="Proteasome_suB-type"/>
</dbReference>
<comment type="function">
    <text evidence="4">Non-catalytic component of the proteasome.</text>
</comment>
<dbReference type="InterPro" id="IPR016295">
    <property type="entry name" value="Proteasome_beta4"/>
</dbReference>
<evidence type="ECO:0000313" key="6">
    <source>
        <dbReference type="EMBL" id="CAD9083202.1"/>
    </source>
</evidence>
<dbReference type="AlphaFoldDB" id="A0A7S1KSF0"/>
<dbReference type="GO" id="GO:0051603">
    <property type="term" value="P:proteolysis involved in protein catabolic process"/>
    <property type="evidence" value="ECO:0007669"/>
    <property type="project" value="InterPro"/>
</dbReference>
<keyword evidence="2 4" id="KW-0647">Proteasome</keyword>
<reference evidence="6" key="1">
    <citation type="submission" date="2021-01" db="EMBL/GenBank/DDBJ databases">
        <authorList>
            <person name="Corre E."/>
            <person name="Pelletier E."/>
            <person name="Niang G."/>
            <person name="Scheremetjew M."/>
            <person name="Finn R."/>
            <person name="Kale V."/>
            <person name="Holt S."/>
            <person name="Cochrane G."/>
            <person name="Meng A."/>
            <person name="Brown T."/>
            <person name="Cohen L."/>
        </authorList>
    </citation>
    <scope>NUCLEOTIDE SEQUENCE</scope>
    <source>
        <strain evidence="6">WS</strain>
    </source>
</reference>
<dbReference type="PANTHER" id="PTHR32194:SF6">
    <property type="entry name" value="PROTEASOME SUBUNIT BETA"/>
    <property type="match status" value="1"/>
</dbReference>
<dbReference type="InterPro" id="IPR029055">
    <property type="entry name" value="Ntn_hydrolases_N"/>
</dbReference>
<name>A0A7S1KSF0_9EUKA</name>
<evidence type="ECO:0000256" key="1">
    <source>
        <dbReference type="ARBA" id="ARBA00022490"/>
    </source>
</evidence>
<protein>
    <recommendedName>
        <fullName evidence="4">Proteasome subunit beta</fullName>
    </recommendedName>
</protein>
<comment type="subcellular location">
    <subcellularLocation>
        <location evidence="4">Cytoplasm</location>
    </subcellularLocation>
    <subcellularLocation>
        <location evidence="4">Nucleus</location>
    </subcellularLocation>
</comment>
<evidence type="ECO:0000256" key="2">
    <source>
        <dbReference type="ARBA" id="ARBA00022942"/>
    </source>
</evidence>
<evidence type="ECO:0000256" key="4">
    <source>
        <dbReference type="PIRNR" id="PIRNR001213"/>
    </source>
</evidence>
<dbReference type="GO" id="GO:0005737">
    <property type="term" value="C:cytoplasm"/>
    <property type="evidence" value="ECO:0007669"/>
    <property type="project" value="UniProtKB-SubCell"/>
</dbReference>
<dbReference type="PANTHER" id="PTHR32194">
    <property type="entry name" value="METALLOPROTEASE TLDD"/>
    <property type="match status" value="1"/>
</dbReference>
<organism evidence="6">
    <name type="scientific">Percolomonas cosmopolitus</name>
    <dbReference type="NCBI Taxonomy" id="63605"/>
    <lineage>
        <taxon>Eukaryota</taxon>
        <taxon>Discoba</taxon>
        <taxon>Heterolobosea</taxon>
        <taxon>Tetramitia</taxon>
        <taxon>Eutetramitia</taxon>
        <taxon>Percolomonadidae</taxon>
        <taxon>Percolomonas</taxon>
    </lineage>
</organism>
<dbReference type="InterPro" id="IPR016050">
    <property type="entry name" value="Proteasome_bsu_CS"/>
</dbReference>
<evidence type="ECO:0000256" key="5">
    <source>
        <dbReference type="SAM" id="MobiDB-lite"/>
    </source>
</evidence>
<dbReference type="CDD" id="cd03760">
    <property type="entry name" value="proteasome_beta_type_4"/>
    <property type="match status" value="1"/>
</dbReference>
<comment type="similarity">
    <text evidence="4">Belongs to the peptidase T1B family.</text>
</comment>
<dbReference type="SUPFAM" id="SSF56235">
    <property type="entry name" value="N-terminal nucleophile aminohydrolases (Ntn hydrolases)"/>
    <property type="match status" value="1"/>
</dbReference>
<keyword evidence="1 4" id="KW-0963">Cytoplasm</keyword>
<dbReference type="EMBL" id="HBGD01007759">
    <property type="protein sequence ID" value="CAD9083202.1"/>
    <property type="molecule type" value="Transcribed_RNA"/>
</dbReference>
<sequence length="254" mass="29085">METILRQYQQQQHQQEPSLSSGELFLPTTHTQQPTLTGTSVLAIKCIDGIVMATDTLTSWGSLARFRSIQRVTKVNNDTICGGSGDYADFQQICQTLDELSEHEHSRDDDKLRTPKEIHQYLTRVMYERRNKFDPLWNALIVGGWRSKYEAPFLGYVDLIGTNYESDSIATGYGAYIAQPILRKFIDERGGVTYTVKEAREVLIDAMRVLVYRDARTSDKIQISTVDRDGVTIEEPMIIETKWLYKGFDIKNDK</sequence>
<keyword evidence="3 4" id="KW-0539">Nucleus</keyword>
<gene>
    <name evidence="6" type="ORF">PCOS0759_LOCUS6444</name>
</gene>
<evidence type="ECO:0000256" key="3">
    <source>
        <dbReference type="ARBA" id="ARBA00023242"/>
    </source>
</evidence>
<proteinExistence type="inferred from homology"/>
<feature type="region of interest" description="Disordered" evidence="5">
    <location>
        <begin position="1"/>
        <end position="33"/>
    </location>
</feature>
<accession>A0A7S1KSF0</accession>
<dbReference type="PROSITE" id="PS00854">
    <property type="entry name" value="PROTEASOME_BETA_1"/>
    <property type="match status" value="1"/>
</dbReference>
<dbReference type="GO" id="GO:0005634">
    <property type="term" value="C:nucleus"/>
    <property type="evidence" value="ECO:0007669"/>
    <property type="project" value="UniProtKB-SubCell"/>
</dbReference>
<dbReference type="Gene3D" id="3.60.20.10">
    <property type="entry name" value="Glutamine Phosphoribosylpyrophosphate, subunit 1, domain 1"/>
    <property type="match status" value="1"/>
</dbReference>